<feature type="compositionally biased region" description="Low complexity" evidence="1">
    <location>
        <begin position="117"/>
        <end position="130"/>
    </location>
</feature>
<keyword evidence="3" id="KW-1185">Reference proteome</keyword>
<dbReference type="FunCoup" id="A0A6J2W448">
    <property type="interactions" value="46"/>
</dbReference>
<accession>A0A6J2W448</accession>
<dbReference type="GeneID" id="115819494"/>
<evidence type="ECO:0000313" key="3">
    <source>
        <dbReference type="Proteomes" id="UP000504632"/>
    </source>
</evidence>
<protein>
    <submittedName>
        <fullName evidence="4">Protein shisa-5-like</fullName>
    </submittedName>
</protein>
<evidence type="ECO:0000313" key="4">
    <source>
        <dbReference type="RefSeq" id="XP_030638864.1"/>
    </source>
</evidence>
<evidence type="ECO:0000256" key="2">
    <source>
        <dbReference type="SAM" id="Phobius"/>
    </source>
</evidence>
<feature type="compositionally biased region" description="Pro residues" evidence="1">
    <location>
        <begin position="163"/>
        <end position="172"/>
    </location>
</feature>
<dbReference type="AlphaFoldDB" id="A0A6J2W448"/>
<evidence type="ECO:0000256" key="1">
    <source>
        <dbReference type="SAM" id="MobiDB-lite"/>
    </source>
</evidence>
<dbReference type="RefSeq" id="XP_030638864.1">
    <property type="nucleotide sequence ID" value="XM_030783004.1"/>
</dbReference>
<proteinExistence type="predicted"/>
<name>A0A6J2W448_CHACN</name>
<keyword evidence="2" id="KW-1133">Transmembrane helix</keyword>
<organism evidence="3 4">
    <name type="scientific">Chanos chanos</name>
    <name type="common">Milkfish</name>
    <name type="synonym">Mugil chanos</name>
    <dbReference type="NCBI Taxonomy" id="29144"/>
    <lineage>
        <taxon>Eukaryota</taxon>
        <taxon>Metazoa</taxon>
        <taxon>Chordata</taxon>
        <taxon>Craniata</taxon>
        <taxon>Vertebrata</taxon>
        <taxon>Euteleostomi</taxon>
        <taxon>Actinopterygii</taxon>
        <taxon>Neopterygii</taxon>
        <taxon>Teleostei</taxon>
        <taxon>Ostariophysi</taxon>
        <taxon>Gonorynchiformes</taxon>
        <taxon>Chanidae</taxon>
        <taxon>Chanos</taxon>
    </lineage>
</organism>
<dbReference type="Proteomes" id="UP000504632">
    <property type="component" value="Chromosome 8"/>
</dbReference>
<dbReference type="InParanoid" id="A0A6J2W448"/>
<sequence>MIQNIRNIGVGDGLSGAESTLEIIAAVVGVIVTVIIIVVCCVCPCCCIYKMCRKPRPVVATATHTTVINTPYPQQQQTPNQAAQYPGYQPVPAQPGFGGQSAYGTPGYGAQPGYGGQPMPTAPYQAQPYAPELPPPYQEAAGPRYPAPYSQAAFITGQLAYPLQPPVAPPPSDYNTSQPAYNPAYVKQGKSGHSGQ</sequence>
<feature type="region of interest" description="Disordered" evidence="1">
    <location>
        <begin position="161"/>
        <end position="196"/>
    </location>
</feature>
<feature type="transmembrane region" description="Helical" evidence="2">
    <location>
        <begin position="23"/>
        <end position="49"/>
    </location>
</feature>
<gene>
    <name evidence="4" type="primary">LOC115819494</name>
</gene>
<keyword evidence="2" id="KW-0472">Membrane</keyword>
<feature type="region of interest" description="Disordered" evidence="1">
    <location>
        <begin position="108"/>
        <end position="130"/>
    </location>
</feature>
<keyword evidence="2" id="KW-0812">Transmembrane</keyword>
<reference evidence="4" key="1">
    <citation type="submission" date="2025-08" db="UniProtKB">
        <authorList>
            <consortium name="RefSeq"/>
        </authorList>
    </citation>
    <scope>IDENTIFICATION</scope>
</reference>